<keyword evidence="2" id="KW-1185">Reference proteome</keyword>
<accession>A0A397TYJ9</accession>
<gene>
    <name evidence="1" type="ORF">C2G38_2050825</name>
</gene>
<protein>
    <recommendedName>
        <fullName evidence="3">DEAD/DEAH box helicase domain-containing protein</fullName>
    </recommendedName>
</protein>
<sequence>MTNIKNVGLSDVQCKDLEAFLRKIMKLPNQQSLITTIRTSANEAINRLKLNYIDKKTDYPKSFAAHHALAVLHNNVGLVEMLIVIREDLVPYGQIVQQSLETMRFHPSFATKISNFKTIIKCGGCQSFPIQYPNGLCLVCGFYKMHSCSQQIPNQVYQNKDKDKPDSKNRMLDAIVSKVFNFTEFRPKQRESIDSFTAGNDSLCILPTGGGKTFIYASSALLFMGLTVVFTPQRH</sequence>
<dbReference type="STRING" id="44941.A0A397TYJ9"/>
<dbReference type="Gene3D" id="3.40.50.300">
    <property type="entry name" value="P-loop containing nucleotide triphosphate hydrolases"/>
    <property type="match status" value="1"/>
</dbReference>
<dbReference type="OrthoDB" id="2434452at2759"/>
<dbReference type="InterPro" id="IPR027417">
    <property type="entry name" value="P-loop_NTPase"/>
</dbReference>
<evidence type="ECO:0008006" key="3">
    <source>
        <dbReference type="Google" id="ProtNLM"/>
    </source>
</evidence>
<evidence type="ECO:0000313" key="1">
    <source>
        <dbReference type="EMBL" id="RIB01509.1"/>
    </source>
</evidence>
<reference evidence="1 2" key="1">
    <citation type="submission" date="2018-06" db="EMBL/GenBank/DDBJ databases">
        <title>Comparative genomics reveals the genomic features of Rhizophagus irregularis, R. cerebriforme, R. diaphanum and Gigaspora rosea, and their symbiotic lifestyle signature.</title>
        <authorList>
            <person name="Morin E."/>
            <person name="San Clemente H."/>
            <person name="Chen E.C.H."/>
            <person name="De La Providencia I."/>
            <person name="Hainaut M."/>
            <person name="Kuo A."/>
            <person name="Kohler A."/>
            <person name="Murat C."/>
            <person name="Tang N."/>
            <person name="Roy S."/>
            <person name="Loubradou J."/>
            <person name="Henrissat B."/>
            <person name="Grigoriev I.V."/>
            <person name="Corradi N."/>
            <person name="Roux C."/>
            <person name="Martin F.M."/>
        </authorList>
    </citation>
    <scope>NUCLEOTIDE SEQUENCE [LARGE SCALE GENOMIC DNA]</scope>
    <source>
        <strain evidence="1 2">DAOM 194757</strain>
    </source>
</reference>
<evidence type="ECO:0000313" key="2">
    <source>
        <dbReference type="Proteomes" id="UP000266673"/>
    </source>
</evidence>
<name>A0A397TYJ9_9GLOM</name>
<organism evidence="1 2">
    <name type="scientific">Gigaspora rosea</name>
    <dbReference type="NCBI Taxonomy" id="44941"/>
    <lineage>
        <taxon>Eukaryota</taxon>
        <taxon>Fungi</taxon>
        <taxon>Fungi incertae sedis</taxon>
        <taxon>Mucoromycota</taxon>
        <taxon>Glomeromycotina</taxon>
        <taxon>Glomeromycetes</taxon>
        <taxon>Diversisporales</taxon>
        <taxon>Gigasporaceae</taxon>
        <taxon>Gigaspora</taxon>
    </lineage>
</organism>
<dbReference type="AlphaFoldDB" id="A0A397TYJ9"/>
<dbReference type="EMBL" id="QKWP01003083">
    <property type="protein sequence ID" value="RIB01509.1"/>
    <property type="molecule type" value="Genomic_DNA"/>
</dbReference>
<comment type="caution">
    <text evidence="1">The sequence shown here is derived from an EMBL/GenBank/DDBJ whole genome shotgun (WGS) entry which is preliminary data.</text>
</comment>
<proteinExistence type="predicted"/>
<dbReference type="SUPFAM" id="SSF52540">
    <property type="entry name" value="P-loop containing nucleoside triphosphate hydrolases"/>
    <property type="match status" value="1"/>
</dbReference>
<dbReference type="Proteomes" id="UP000266673">
    <property type="component" value="Unassembled WGS sequence"/>
</dbReference>